<dbReference type="EMBL" id="VZRV01006890">
    <property type="protein sequence ID" value="NWW23408.1"/>
    <property type="molecule type" value="Genomic_DNA"/>
</dbReference>
<dbReference type="GO" id="GO:0006508">
    <property type="term" value="P:proteolysis"/>
    <property type="evidence" value="ECO:0007669"/>
    <property type="project" value="UniProtKB-KW"/>
</dbReference>
<evidence type="ECO:0000256" key="4">
    <source>
        <dbReference type="ARBA" id="ARBA00022786"/>
    </source>
</evidence>
<feature type="region of interest" description="Disordered" evidence="6">
    <location>
        <begin position="224"/>
        <end position="285"/>
    </location>
</feature>
<feature type="region of interest" description="Disordered" evidence="6">
    <location>
        <begin position="326"/>
        <end position="375"/>
    </location>
</feature>
<feature type="non-terminal residue" evidence="8">
    <location>
        <position position="1"/>
    </location>
</feature>
<keyword evidence="4" id="KW-0833">Ubl conjugation pathway</keyword>
<organism evidence="8 9">
    <name type="scientific">Falcunculus frontatus</name>
    <name type="common">Eastern shriketit</name>
    <dbReference type="NCBI Taxonomy" id="254539"/>
    <lineage>
        <taxon>Eukaryota</taxon>
        <taxon>Metazoa</taxon>
        <taxon>Chordata</taxon>
        <taxon>Craniata</taxon>
        <taxon>Vertebrata</taxon>
        <taxon>Euteleostomi</taxon>
        <taxon>Archelosauria</taxon>
        <taxon>Archosauria</taxon>
        <taxon>Dinosauria</taxon>
        <taxon>Saurischia</taxon>
        <taxon>Theropoda</taxon>
        <taxon>Coelurosauria</taxon>
        <taxon>Aves</taxon>
        <taxon>Neognathae</taxon>
        <taxon>Neoaves</taxon>
        <taxon>Telluraves</taxon>
        <taxon>Australaves</taxon>
        <taxon>Passeriformes</taxon>
        <taxon>Corvoidea</taxon>
        <taxon>Pachycephalidae</taxon>
        <taxon>Falcunculus</taxon>
    </lineage>
</organism>
<dbReference type="GO" id="GO:0016926">
    <property type="term" value="P:protein desumoylation"/>
    <property type="evidence" value="ECO:0007669"/>
    <property type="project" value="TreeGrafter"/>
</dbReference>
<dbReference type="PANTHER" id="PTHR46896:SF2">
    <property type="entry name" value="SENTRIN-SPECIFIC PROTEASE 7"/>
    <property type="match status" value="1"/>
</dbReference>
<feature type="compositionally biased region" description="Basic residues" evidence="6">
    <location>
        <begin position="230"/>
        <end position="240"/>
    </location>
</feature>
<keyword evidence="3 8" id="KW-0645">Protease</keyword>
<proteinExistence type="inferred from homology"/>
<feature type="compositionally biased region" description="Basic and acidic residues" evidence="6">
    <location>
        <begin position="53"/>
        <end position="62"/>
    </location>
</feature>
<sequence>FRITKKKTNTKSEDVQVQSPLARLPGSHHCDYPLKEWRLSANNRKPSTKGKRQKDCNRHSSNDEESIGQPKVILTNVLRTKIGRKYSQAQPKTGVNFSDAGKLQSDQAPSSSAASVKIWQILNPTLQSLFLSKRQPKVILTNVLSTKIGRKYVDSHVIIDANLPAADKLQFGQLPSSAVASLQTCQILSSPHESSFPSERSERCLRKTDDELCKLTKAFKEPEKTNAVTFRRRERQKKENKHCGELEKRSRHMNSPTLSQKESGSFESEKRKRRYSGHISDDCNSHIPEKSLVLSEEQSLSSAQSSGCRIPCEDGQDHRSNTILVTDCPAERDSKDTSTHNHLRPAHSRPEESGSESPPRNLSKKQFSATSEDVISPQVSTIRKLKMDKAEYLSKLRNRICRGNQQLVSIDPIVLSSDDEDRPSEPQCTKLMQDNITENKETDQQSDFCFSAKQLEDKMKSHTEQFLTEPIEDKCPLRLPSGSTPRKQTNLALDVEFDRLHIGKFKCLSTGPARVSLSIMIFCEYLKIKILVKQMSLKNIQLTVDTLDLRRFGRWKTDGGCSSTIIFLWLSVDYVEKIETQLGKLVTRKPSKSSEFVFFELSQPLTEWEEDRLTQLIIGVSKRNRAPDLAEFLSLKQALPLFKDLSPEESSFITYNKDLLKQYMPKENTSDAHEPVIQESKLKVIRPSYALTNKQNSGCYSISLSSALNEEWKEVREMGAVKNLIVYPPPPAKGGLGVTREDLECLEYGEFLNDVIIDFYLKYLLLEKAPKHVAERTHIFSSFFYKCLTRTEKNSEEDVRVSAAQRRHRRVRTWTRHINIFNKDYIFVPVNEESHWYIAVICFPWLEEAMYEEYPYQNSSPHWPQQSPLEPEGESTTTGSLFFKDEGEMDGNRSLFSKGGNEIAASASVLYSAISKISLSNSKKQICKRPCILILDSLKACSVQKTVQVLREYLEVEWEAKRKTHREFSKSTVIDLCPRVPKQDNSSDCGVYLLQYVESFFQNPIVNIEQPLHLENWFPRQLIRSKREEIRDLILQLHFQQQSGGSS</sequence>
<dbReference type="PANTHER" id="PTHR46896">
    <property type="entry name" value="SENTRIN-SPECIFIC PROTEASE"/>
    <property type="match status" value="1"/>
</dbReference>
<reference evidence="8 9" key="1">
    <citation type="submission" date="2019-09" db="EMBL/GenBank/DDBJ databases">
        <title>Bird 10,000 Genomes (B10K) Project - Family phase.</title>
        <authorList>
            <person name="Zhang G."/>
        </authorList>
    </citation>
    <scope>NUCLEOTIDE SEQUENCE [LARGE SCALE GENOMIC DNA]</scope>
    <source>
        <strain evidence="8">B10K-DU-029-77</strain>
    </source>
</reference>
<dbReference type="Gene3D" id="3.40.395.10">
    <property type="entry name" value="Adenoviral Proteinase, Chain A"/>
    <property type="match status" value="1"/>
</dbReference>
<evidence type="ECO:0000256" key="5">
    <source>
        <dbReference type="ARBA" id="ARBA00022801"/>
    </source>
</evidence>
<comment type="caution">
    <text evidence="8">The sequence shown here is derived from an EMBL/GenBank/DDBJ whole genome shotgun (WGS) entry which is preliminary data.</text>
</comment>
<name>A0A7K6LGR6_9CORV</name>
<evidence type="ECO:0000256" key="2">
    <source>
        <dbReference type="ARBA" id="ARBA00022553"/>
    </source>
</evidence>
<keyword evidence="9" id="KW-1185">Reference proteome</keyword>
<evidence type="ECO:0000256" key="1">
    <source>
        <dbReference type="ARBA" id="ARBA00005234"/>
    </source>
</evidence>
<dbReference type="GO" id="GO:0070139">
    <property type="term" value="F:SUMO-specific endopeptidase activity"/>
    <property type="evidence" value="ECO:0007669"/>
    <property type="project" value="TreeGrafter"/>
</dbReference>
<evidence type="ECO:0000256" key="6">
    <source>
        <dbReference type="SAM" id="MobiDB-lite"/>
    </source>
</evidence>
<feature type="region of interest" description="Disordered" evidence="6">
    <location>
        <begin position="36"/>
        <end position="68"/>
    </location>
</feature>
<keyword evidence="2" id="KW-0597">Phosphoprotein</keyword>
<evidence type="ECO:0000256" key="3">
    <source>
        <dbReference type="ARBA" id="ARBA00022670"/>
    </source>
</evidence>
<dbReference type="GO" id="GO:0005634">
    <property type="term" value="C:nucleus"/>
    <property type="evidence" value="ECO:0007669"/>
    <property type="project" value="TreeGrafter"/>
</dbReference>
<feature type="compositionally biased region" description="Polar residues" evidence="6">
    <location>
        <begin position="253"/>
        <end position="266"/>
    </location>
</feature>
<accession>A0A7K6LGR6</accession>
<dbReference type="InterPro" id="IPR051947">
    <property type="entry name" value="Sentrin-specific_protease"/>
</dbReference>
<feature type="non-terminal residue" evidence="8">
    <location>
        <position position="1047"/>
    </location>
</feature>
<dbReference type="GO" id="GO:0005737">
    <property type="term" value="C:cytoplasm"/>
    <property type="evidence" value="ECO:0007669"/>
    <property type="project" value="TreeGrafter"/>
</dbReference>
<protein>
    <submittedName>
        <fullName evidence="8">SENP7 protease</fullName>
    </submittedName>
</protein>
<evidence type="ECO:0000259" key="7">
    <source>
        <dbReference type="PROSITE" id="PS50600"/>
    </source>
</evidence>
<dbReference type="Pfam" id="PF02902">
    <property type="entry name" value="Peptidase_C48"/>
    <property type="match status" value="1"/>
</dbReference>
<comment type="similarity">
    <text evidence="1">Belongs to the peptidase C48 family.</text>
</comment>
<dbReference type="InterPro" id="IPR003653">
    <property type="entry name" value="Peptidase_C48_C"/>
</dbReference>
<evidence type="ECO:0000313" key="9">
    <source>
        <dbReference type="Proteomes" id="UP000534626"/>
    </source>
</evidence>
<gene>
    <name evidence="8" type="primary">Senp7</name>
    <name evidence="8" type="ORF">FALFRO_R11493</name>
</gene>
<feature type="domain" description="Ubiquitin-like protease family profile" evidence="7">
    <location>
        <begin position="736"/>
        <end position="1000"/>
    </location>
</feature>
<feature type="compositionally biased region" description="Basic and acidic residues" evidence="6">
    <location>
        <begin position="329"/>
        <end position="339"/>
    </location>
</feature>
<dbReference type="PROSITE" id="PS50600">
    <property type="entry name" value="ULP_PROTEASE"/>
    <property type="match status" value="1"/>
</dbReference>
<dbReference type="OrthoDB" id="442460at2759"/>
<keyword evidence="5" id="KW-0378">Hydrolase</keyword>
<dbReference type="InterPro" id="IPR038765">
    <property type="entry name" value="Papain-like_cys_pep_sf"/>
</dbReference>
<feature type="compositionally biased region" description="Polar residues" evidence="6">
    <location>
        <begin position="364"/>
        <end position="375"/>
    </location>
</feature>
<dbReference type="SUPFAM" id="SSF54001">
    <property type="entry name" value="Cysteine proteinases"/>
    <property type="match status" value="1"/>
</dbReference>
<dbReference type="Proteomes" id="UP000534626">
    <property type="component" value="Unassembled WGS sequence"/>
</dbReference>
<evidence type="ECO:0000313" key="8">
    <source>
        <dbReference type="EMBL" id="NWW23408.1"/>
    </source>
</evidence>
<dbReference type="AlphaFoldDB" id="A0A7K6LGR6"/>